<evidence type="ECO:0000313" key="2">
    <source>
        <dbReference type="EMBL" id="RDY12308.1"/>
    </source>
</evidence>
<reference evidence="2" key="1">
    <citation type="submission" date="2018-05" db="EMBL/GenBank/DDBJ databases">
        <title>Draft genome of Mucuna pruriens seed.</title>
        <authorList>
            <person name="Nnadi N.E."/>
            <person name="Vos R."/>
            <person name="Hasami M.H."/>
            <person name="Devisetty U.K."/>
            <person name="Aguiy J.C."/>
        </authorList>
    </citation>
    <scope>NUCLEOTIDE SEQUENCE [LARGE SCALE GENOMIC DNA]</scope>
    <source>
        <strain evidence="2">JCA_2017</strain>
    </source>
</reference>
<feature type="chain" id="PRO_5016720362" description="Secreted protein" evidence="1">
    <location>
        <begin position="16"/>
        <end position="148"/>
    </location>
</feature>
<feature type="non-terminal residue" evidence="2">
    <location>
        <position position="1"/>
    </location>
</feature>
<dbReference type="OrthoDB" id="1749457at2759"/>
<accession>A0A371IB80</accession>
<organism evidence="2 3">
    <name type="scientific">Mucuna pruriens</name>
    <name type="common">Velvet bean</name>
    <name type="synonym">Dolichos pruriens</name>
    <dbReference type="NCBI Taxonomy" id="157652"/>
    <lineage>
        <taxon>Eukaryota</taxon>
        <taxon>Viridiplantae</taxon>
        <taxon>Streptophyta</taxon>
        <taxon>Embryophyta</taxon>
        <taxon>Tracheophyta</taxon>
        <taxon>Spermatophyta</taxon>
        <taxon>Magnoliopsida</taxon>
        <taxon>eudicotyledons</taxon>
        <taxon>Gunneridae</taxon>
        <taxon>Pentapetalae</taxon>
        <taxon>rosids</taxon>
        <taxon>fabids</taxon>
        <taxon>Fabales</taxon>
        <taxon>Fabaceae</taxon>
        <taxon>Papilionoideae</taxon>
        <taxon>50 kb inversion clade</taxon>
        <taxon>NPAAA clade</taxon>
        <taxon>indigoferoid/millettioid clade</taxon>
        <taxon>Phaseoleae</taxon>
        <taxon>Mucuna</taxon>
    </lineage>
</organism>
<dbReference type="EMBL" id="QJKJ01000494">
    <property type="protein sequence ID" value="RDY12308.1"/>
    <property type="molecule type" value="Genomic_DNA"/>
</dbReference>
<dbReference type="AlphaFoldDB" id="A0A371IB80"/>
<proteinExistence type="predicted"/>
<keyword evidence="3" id="KW-1185">Reference proteome</keyword>
<protein>
    <recommendedName>
        <fullName evidence="4">Secreted protein</fullName>
    </recommendedName>
</protein>
<evidence type="ECO:0000256" key="1">
    <source>
        <dbReference type="SAM" id="SignalP"/>
    </source>
</evidence>
<gene>
    <name evidence="2" type="ORF">CR513_02924</name>
</gene>
<sequence>MAFFLLRYKGQAALAAVVAVEVVGHEGTGAAVSVGALLPEALELTGVIDLVELEHSELDLLMLVLDLLGLGVGLLLPLLGTTAETQHEVESGLLLDVVVGEGAAILQLFSGKDEALLVRRNALLVLDLRLHVVDGVRRLHLQCYGFTR</sequence>
<keyword evidence="1" id="KW-0732">Signal</keyword>
<feature type="signal peptide" evidence="1">
    <location>
        <begin position="1"/>
        <end position="15"/>
    </location>
</feature>
<comment type="caution">
    <text evidence="2">The sequence shown here is derived from an EMBL/GenBank/DDBJ whole genome shotgun (WGS) entry which is preliminary data.</text>
</comment>
<evidence type="ECO:0000313" key="3">
    <source>
        <dbReference type="Proteomes" id="UP000257109"/>
    </source>
</evidence>
<name>A0A371IB80_MUCPR</name>
<dbReference type="Proteomes" id="UP000257109">
    <property type="component" value="Unassembled WGS sequence"/>
</dbReference>
<evidence type="ECO:0008006" key="4">
    <source>
        <dbReference type="Google" id="ProtNLM"/>
    </source>
</evidence>